<dbReference type="Proteomes" id="UP000094243">
    <property type="component" value="Unassembled WGS sequence"/>
</dbReference>
<feature type="chain" id="PRO_5039492829" description="PE-PPE domain-containing protein" evidence="2">
    <location>
        <begin position="19"/>
        <end position="362"/>
    </location>
</feature>
<dbReference type="OrthoDB" id="4641933at2"/>
<feature type="region of interest" description="Disordered" evidence="1">
    <location>
        <begin position="214"/>
        <end position="362"/>
    </location>
</feature>
<reference evidence="4" key="1">
    <citation type="submission" date="2016-09" db="EMBL/GenBank/DDBJ databases">
        <authorList>
            <person name="Greninger A.L."/>
            <person name="Jerome K.R."/>
            <person name="Mcnair B."/>
            <person name="Wallis C."/>
            <person name="Fang F."/>
        </authorList>
    </citation>
    <scope>NUCLEOTIDE SEQUENCE [LARGE SCALE GENOMIC DNA]</scope>
    <source>
        <strain evidence="4">M7</strain>
    </source>
</reference>
<feature type="compositionally biased region" description="Acidic residues" evidence="1">
    <location>
        <begin position="344"/>
        <end position="353"/>
    </location>
</feature>
<keyword evidence="2" id="KW-0732">Signal</keyword>
<evidence type="ECO:0008006" key="5">
    <source>
        <dbReference type="Google" id="ProtNLM"/>
    </source>
</evidence>
<sequence>MAVSVRSLLMSGVSVVGATAIAIAPLQAPPPQITAHSNVAPVRVVSDEFVQLLASVRPAAEPGDPVALNSAGDAVINAWNRALPWIDYWVELAAYVVDFIPFGYFIPIGFDLSAQIDMFYFTLIRPIANSFVVDLVAPVVDDPLNLDSYITGLRTLGSVTWNSLQNFAIQEFNFFFGWLIPPLPPIPPLQSAVEGPTMAKSLSAGQDEATTVLSEGAGDTDEGGQGEDTGKTGEVVPQGSENTEGTETSEEIDGTAPTEEVDETEQFEETAEVDETEEVEEAPEVEPTKSTNGTVAAQGEVRGSGVEATDPTGETTAGADDTSTGDNQAQAPADTADTQAPADNDADSGDDGGADAGGGDQT</sequence>
<organism evidence="3 4">
    <name type="scientific">Mycolicibacterium holsaticum</name>
    <dbReference type="NCBI Taxonomy" id="152142"/>
    <lineage>
        <taxon>Bacteria</taxon>
        <taxon>Bacillati</taxon>
        <taxon>Actinomycetota</taxon>
        <taxon>Actinomycetes</taxon>
        <taxon>Mycobacteriales</taxon>
        <taxon>Mycobacteriaceae</taxon>
        <taxon>Mycolicibacterium</taxon>
    </lineage>
</organism>
<keyword evidence="4" id="KW-1185">Reference proteome</keyword>
<dbReference type="AlphaFoldDB" id="A0A1E3R682"/>
<evidence type="ECO:0000313" key="4">
    <source>
        <dbReference type="Proteomes" id="UP000094243"/>
    </source>
</evidence>
<evidence type="ECO:0000313" key="3">
    <source>
        <dbReference type="EMBL" id="ODQ85363.1"/>
    </source>
</evidence>
<dbReference type="RefSeq" id="WP_069407476.1">
    <property type="nucleotide sequence ID" value="NZ_MIGZ01000186.1"/>
</dbReference>
<evidence type="ECO:0000256" key="2">
    <source>
        <dbReference type="SAM" id="SignalP"/>
    </source>
</evidence>
<dbReference type="EMBL" id="MIGZ01000186">
    <property type="protein sequence ID" value="ODQ85363.1"/>
    <property type="molecule type" value="Genomic_DNA"/>
</dbReference>
<feature type="compositionally biased region" description="Acidic residues" evidence="1">
    <location>
        <begin position="247"/>
        <end position="284"/>
    </location>
</feature>
<evidence type="ECO:0000256" key="1">
    <source>
        <dbReference type="SAM" id="MobiDB-lite"/>
    </source>
</evidence>
<protein>
    <recommendedName>
        <fullName evidence="5">PE-PPE domain-containing protein</fullName>
    </recommendedName>
</protein>
<name>A0A1E3R682_9MYCO</name>
<feature type="compositionally biased region" description="Low complexity" evidence="1">
    <location>
        <begin position="308"/>
        <end position="343"/>
    </location>
</feature>
<feature type="signal peptide" evidence="2">
    <location>
        <begin position="1"/>
        <end position="18"/>
    </location>
</feature>
<accession>A0A1E3R682</accession>
<comment type="caution">
    <text evidence="3">The sequence shown here is derived from an EMBL/GenBank/DDBJ whole genome shotgun (WGS) entry which is preliminary data.</text>
</comment>
<proteinExistence type="predicted"/>
<gene>
    <name evidence="3" type="ORF">BHQ17_23565</name>
</gene>